<accession>A0A182NXG3</accession>
<organism evidence="1 2">
    <name type="scientific">Anopheles dirus</name>
    <dbReference type="NCBI Taxonomy" id="7168"/>
    <lineage>
        <taxon>Eukaryota</taxon>
        <taxon>Metazoa</taxon>
        <taxon>Ecdysozoa</taxon>
        <taxon>Arthropoda</taxon>
        <taxon>Hexapoda</taxon>
        <taxon>Insecta</taxon>
        <taxon>Pterygota</taxon>
        <taxon>Neoptera</taxon>
        <taxon>Endopterygota</taxon>
        <taxon>Diptera</taxon>
        <taxon>Nematocera</taxon>
        <taxon>Culicoidea</taxon>
        <taxon>Culicidae</taxon>
        <taxon>Anophelinae</taxon>
        <taxon>Anopheles</taxon>
    </lineage>
</organism>
<dbReference type="VEuPathDB" id="VectorBase:ADIR014540"/>
<protein>
    <submittedName>
        <fullName evidence="1">Uncharacterized protein</fullName>
    </submittedName>
</protein>
<dbReference type="AlphaFoldDB" id="A0A182NXG3"/>
<evidence type="ECO:0000313" key="1">
    <source>
        <dbReference type="EnsemblMetazoa" id="ADIR014540-PA"/>
    </source>
</evidence>
<sequence>MVVEDCGFHRLAHTTTVLEVFLRFCQHREDVHVLLVRWSFSFGTVHHDTHLTAVNGLRCATTIAITAFGHQLLNDFSDAVALGVVVEPEATNARTLVAVQQERWLRLQLNLAADRFYQRIRVEPIVDEDAVVRFREPTVDEQCALDVCLLPLVFLVVKHVQCDVCGRVDDVLRVWIDPLDRDQVHPQLRLIGHLVGRIGN</sequence>
<reference evidence="1" key="2">
    <citation type="submission" date="2020-05" db="UniProtKB">
        <authorList>
            <consortium name="EnsemblMetazoa"/>
        </authorList>
    </citation>
    <scope>IDENTIFICATION</scope>
    <source>
        <strain evidence="1">WRAIR2</strain>
    </source>
</reference>
<name>A0A182NXG3_9DIPT</name>
<evidence type="ECO:0000313" key="2">
    <source>
        <dbReference type="Proteomes" id="UP000075884"/>
    </source>
</evidence>
<proteinExistence type="predicted"/>
<dbReference type="EnsemblMetazoa" id="ADIR014540-RA">
    <property type="protein sequence ID" value="ADIR014540-PA"/>
    <property type="gene ID" value="ADIR014540"/>
</dbReference>
<reference evidence="2" key="1">
    <citation type="submission" date="2013-03" db="EMBL/GenBank/DDBJ databases">
        <title>The Genome Sequence of Anopheles dirus WRAIR2.</title>
        <authorList>
            <consortium name="The Broad Institute Genomics Platform"/>
            <person name="Neafsey D.E."/>
            <person name="Walton C."/>
            <person name="Walker B."/>
            <person name="Young S.K."/>
            <person name="Zeng Q."/>
            <person name="Gargeya S."/>
            <person name="Fitzgerald M."/>
            <person name="Haas B."/>
            <person name="Abouelleil A."/>
            <person name="Allen A.W."/>
            <person name="Alvarado L."/>
            <person name="Arachchi H.M."/>
            <person name="Berlin A.M."/>
            <person name="Chapman S.B."/>
            <person name="Gainer-Dewar J."/>
            <person name="Goldberg J."/>
            <person name="Griggs A."/>
            <person name="Gujja S."/>
            <person name="Hansen M."/>
            <person name="Howarth C."/>
            <person name="Imamovic A."/>
            <person name="Ireland A."/>
            <person name="Larimer J."/>
            <person name="McCowan C."/>
            <person name="Murphy C."/>
            <person name="Pearson M."/>
            <person name="Poon T.W."/>
            <person name="Priest M."/>
            <person name="Roberts A."/>
            <person name="Saif S."/>
            <person name="Shea T."/>
            <person name="Sisk P."/>
            <person name="Sykes S."/>
            <person name="Wortman J."/>
            <person name="Nusbaum C."/>
            <person name="Birren B."/>
        </authorList>
    </citation>
    <scope>NUCLEOTIDE SEQUENCE [LARGE SCALE GENOMIC DNA]</scope>
    <source>
        <strain evidence="2">WRAIR2</strain>
    </source>
</reference>
<dbReference type="Proteomes" id="UP000075884">
    <property type="component" value="Unassembled WGS sequence"/>
</dbReference>
<keyword evidence="2" id="KW-1185">Reference proteome</keyword>